<protein>
    <submittedName>
        <fullName evidence="1">Uncharacterized protein</fullName>
    </submittedName>
</protein>
<accession>A0A075A3F8</accession>
<keyword evidence="2" id="KW-1185">Reference proteome</keyword>
<dbReference type="RefSeq" id="XP_009166206.1">
    <property type="nucleotide sequence ID" value="XM_009167942.1"/>
</dbReference>
<reference evidence="1 2" key="1">
    <citation type="submission" date="2013-11" db="EMBL/GenBank/DDBJ databases">
        <title>Opisthorchis viverrini - life in the bile duct.</title>
        <authorList>
            <person name="Young N.D."/>
            <person name="Nagarajan N."/>
            <person name="Lin S.J."/>
            <person name="Korhonen P.K."/>
            <person name="Jex A.R."/>
            <person name="Hall R.S."/>
            <person name="Safavi-Hemami H."/>
            <person name="Kaewkong W."/>
            <person name="Bertrand D."/>
            <person name="Gao S."/>
            <person name="Seet Q."/>
            <person name="Wongkham S."/>
            <person name="Teh B.T."/>
            <person name="Wongkham C."/>
            <person name="Intapan P.M."/>
            <person name="Maleewong W."/>
            <person name="Yang X."/>
            <person name="Hu M."/>
            <person name="Wang Z."/>
            <person name="Hofmann A."/>
            <person name="Sternberg P.W."/>
            <person name="Tan P."/>
            <person name="Wang J."/>
            <person name="Gasser R.B."/>
        </authorList>
    </citation>
    <scope>NUCLEOTIDE SEQUENCE [LARGE SCALE GENOMIC DNA]</scope>
</reference>
<dbReference type="GeneID" id="20317645"/>
<organism evidence="1 2">
    <name type="scientific">Opisthorchis viverrini</name>
    <name type="common">Southeast Asian liver fluke</name>
    <dbReference type="NCBI Taxonomy" id="6198"/>
    <lineage>
        <taxon>Eukaryota</taxon>
        <taxon>Metazoa</taxon>
        <taxon>Spiralia</taxon>
        <taxon>Lophotrochozoa</taxon>
        <taxon>Platyhelminthes</taxon>
        <taxon>Trematoda</taxon>
        <taxon>Digenea</taxon>
        <taxon>Opisthorchiida</taxon>
        <taxon>Opisthorchiata</taxon>
        <taxon>Opisthorchiidae</taxon>
        <taxon>Opisthorchis</taxon>
    </lineage>
</organism>
<sequence>MYYPIKPILIRRGDSLNRFHAEFLERKIVEHEAQDDGEFLEAWDSAKDSINRRIQIDLV</sequence>
<dbReference type="AlphaFoldDB" id="A0A075A3F8"/>
<gene>
    <name evidence="1" type="ORF">T265_03458</name>
</gene>
<dbReference type="KEGG" id="ovi:T265_03458"/>
<name>A0A075A3F8_OPIVI</name>
<dbReference type="CTD" id="20317645"/>
<dbReference type="Proteomes" id="UP000054324">
    <property type="component" value="Unassembled WGS sequence"/>
</dbReference>
<evidence type="ECO:0000313" key="2">
    <source>
        <dbReference type="Proteomes" id="UP000054324"/>
    </source>
</evidence>
<dbReference type="EMBL" id="KL596667">
    <property type="protein sequence ID" value="KER30095.1"/>
    <property type="molecule type" value="Genomic_DNA"/>
</dbReference>
<evidence type="ECO:0000313" key="1">
    <source>
        <dbReference type="EMBL" id="KER30095.1"/>
    </source>
</evidence>
<proteinExistence type="predicted"/>